<dbReference type="STRING" id="1121302.SAMN02745163_02847"/>
<feature type="transmembrane region" description="Helical" evidence="1">
    <location>
        <begin position="21"/>
        <end position="39"/>
    </location>
</feature>
<evidence type="ECO:0000313" key="2">
    <source>
        <dbReference type="EMBL" id="SHJ92788.1"/>
    </source>
</evidence>
<sequence length="84" mass="9488">MDYHKTKVNNKHSGLKHILHMILCCGFPMVIIGFLPLITKLNPSAGATIAKILPFLCPVMMFLMVTMMIRNNKKSSCCESKYND</sequence>
<dbReference type="OrthoDB" id="2989509at2"/>
<feature type="transmembrane region" description="Helical" evidence="1">
    <location>
        <begin position="45"/>
        <end position="65"/>
    </location>
</feature>
<dbReference type="Proteomes" id="UP000184310">
    <property type="component" value="Unassembled WGS sequence"/>
</dbReference>
<evidence type="ECO:0000256" key="1">
    <source>
        <dbReference type="SAM" id="Phobius"/>
    </source>
</evidence>
<keyword evidence="1" id="KW-0472">Membrane</keyword>
<name>A0A1M6NAR8_9CLOT</name>
<accession>A0A1M6NAR8</accession>
<gene>
    <name evidence="2" type="ORF">SAMN02745163_02847</name>
</gene>
<keyword evidence="1" id="KW-1133">Transmembrane helix</keyword>
<reference evidence="2 3" key="1">
    <citation type="submission" date="2016-11" db="EMBL/GenBank/DDBJ databases">
        <authorList>
            <person name="Jaros S."/>
            <person name="Januszkiewicz K."/>
            <person name="Wedrychowicz H."/>
        </authorList>
    </citation>
    <scope>NUCLEOTIDE SEQUENCE [LARGE SCALE GENOMIC DNA]</scope>
    <source>
        <strain evidence="2 3">DSM 21758</strain>
    </source>
</reference>
<keyword evidence="1" id="KW-0812">Transmembrane</keyword>
<organism evidence="2 3">
    <name type="scientific">Clostridium cavendishii DSM 21758</name>
    <dbReference type="NCBI Taxonomy" id="1121302"/>
    <lineage>
        <taxon>Bacteria</taxon>
        <taxon>Bacillati</taxon>
        <taxon>Bacillota</taxon>
        <taxon>Clostridia</taxon>
        <taxon>Eubacteriales</taxon>
        <taxon>Clostridiaceae</taxon>
        <taxon>Clostridium</taxon>
    </lineage>
</organism>
<dbReference type="EMBL" id="FQZB01000012">
    <property type="protein sequence ID" value="SHJ92788.1"/>
    <property type="molecule type" value="Genomic_DNA"/>
</dbReference>
<evidence type="ECO:0008006" key="4">
    <source>
        <dbReference type="Google" id="ProtNLM"/>
    </source>
</evidence>
<keyword evidence="3" id="KW-1185">Reference proteome</keyword>
<dbReference type="RefSeq" id="WP_072989023.1">
    <property type="nucleotide sequence ID" value="NZ_FQZB01000012.1"/>
</dbReference>
<dbReference type="AlphaFoldDB" id="A0A1M6NAR8"/>
<proteinExistence type="predicted"/>
<protein>
    <recommendedName>
        <fullName evidence="4">DUF2933 domain-containing protein</fullName>
    </recommendedName>
</protein>
<evidence type="ECO:0000313" key="3">
    <source>
        <dbReference type="Proteomes" id="UP000184310"/>
    </source>
</evidence>